<comment type="caution">
    <text evidence="5">The sequence shown here is derived from an EMBL/GenBank/DDBJ whole genome shotgun (WGS) entry which is preliminary data.</text>
</comment>
<dbReference type="SUPFAM" id="SSF141457">
    <property type="entry name" value="BH3618-like"/>
    <property type="match status" value="1"/>
</dbReference>
<name>A0A559IPE3_9BACL</name>
<dbReference type="GO" id="GO:0044780">
    <property type="term" value="P:bacterial-type flagellum assembly"/>
    <property type="evidence" value="ECO:0007669"/>
    <property type="project" value="UniProtKB-UniRule"/>
</dbReference>
<dbReference type="Proteomes" id="UP000318102">
    <property type="component" value="Unassembled WGS sequence"/>
</dbReference>
<keyword evidence="1 4" id="KW-0963">Cytoplasm</keyword>
<dbReference type="OrthoDB" id="9801235at2"/>
<keyword evidence="2 4" id="KW-1005">Bacterial flagellum biogenesis</keyword>
<evidence type="ECO:0000313" key="6">
    <source>
        <dbReference type="Proteomes" id="UP000318102"/>
    </source>
</evidence>
<comment type="similarity">
    <text evidence="4">Belongs to the FliW family.</text>
</comment>
<protein>
    <recommendedName>
        <fullName evidence="4">Flagellar assembly factor FliW</fullName>
    </recommendedName>
</protein>
<dbReference type="HAMAP" id="MF_01185">
    <property type="entry name" value="FliW"/>
    <property type="match status" value="1"/>
</dbReference>
<dbReference type="Pfam" id="PF02623">
    <property type="entry name" value="FliW"/>
    <property type="match status" value="1"/>
</dbReference>
<comment type="subcellular location">
    <subcellularLocation>
        <location evidence="4">Cytoplasm</location>
    </subcellularLocation>
</comment>
<dbReference type="InterPro" id="IPR024046">
    <property type="entry name" value="Flagellar_assmbl_FliW_dom_sf"/>
</dbReference>
<evidence type="ECO:0000313" key="5">
    <source>
        <dbReference type="EMBL" id="TVX89450.1"/>
    </source>
</evidence>
<accession>A0A559IPE3</accession>
<dbReference type="EMBL" id="VNJK01000002">
    <property type="protein sequence ID" value="TVX89450.1"/>
    <property type="molecule type" value="Genomic_DNA"/>
</dbReference>
<organism evidence="5 6">
    <name type="scientific">Paenibacillus agilis</name>
    <dbReference type="NCBI Taxonomy" id="3020863"/>
    <lineage>
        <taxon>Bacteria</taxon>
        <taxon>Bacillati</taxon>
        <taxon>Bacillota</taxon>
        <taxon>Bacilli</taxon>
        <taxon>Bacillales</taxon>
        <taxon>Paenibacillaceae</taxon>
        <taxon>Paenibacillus</taxon>
    </lineage>
</organism>
<dbReference type="GO" id="GO:0005737">
    <property type="term" value="C:cytoplasm"/>
    <property type="evidence" value="ECO:0007669"/>
    <property type="project" value="UniProtKB-SubCell"/>
</dbReference>
<dbReference type="PANTHER" id="PTHR39190">
    <property type="entry name" value="FLAGELLAR ASSEMBLY FACTOR FLIW"/>
    <property type="match status" value="1"/>
</dbReference>
<sequence>MEVQSTRLGLLEVDSSDIIRFEQGILGFSDFKEYVWLQAVGFKVEIDLLQSVDDADLTFIVVDPFKYESDYGFELSGNWKHKLEIESEHQVAVRTIVTIKGEERMTTNLKAPIIINTESRQAAQVVLEGVSYDVQHPIGGES</sequence>
<keyword evidence="3 4" id="KW-0810">Translation regulation</keyword>
<evidence type="ECO:0000256" key="3">
    <source>
        <dbReference type="ARBA" id="ARBA00022845"/>
    </source>
</evidence>
<keyword evidence="5" id="KW-0966">Cell projection</keyword>
<dbReference type="RefSeq" id="WP_144991959.1">
    <property type="nucleotide sequence ID" value="NZ_VNJK01000002.1"/>
</dbReference>
<dbReference type="AlphaFoldDB" id="A0A559IPE3"/>
<dbReference type="InterPro" id="IPR003775">
    <property type="entry name" value="Flagellar_assembly_factor_FliW"/>
</dbReference>
<proteinExistence type="inferred from homology"/>
<gene>
    <name evidence="4" type="primary">fliW</name>
    <name evidence="5" type="ORF">FPZ44_16855</name>
</gene>
<keyword evidence="5" id="KW-0282">Flagellum</keyword>
<keyword evidence="6" id="KW-1185">Reference proteome</keyword>
<dbReference type="PANTHER" id="PTHR39190:SF1">
    <property type="entry name" value="FLAGELLAR ASSEMBLY FACTOR FLIW"/>
    <property type="match status" value="1"/>
</dbReference>
<evidence type="ECO:0000256" key="4">
    <source>
        <dbReference type="HAMAP-Rule" id="MF_01185"/>
    </source>
</evidence>
<keyword evidence="5" id="KW-0969">Cilium</keyword>
<dbReference type="GO" id="GO:0006417">
    <property type="term" value="P:regulation of translation"/>
    <property type="evidence" value="ECO:0007669"/>
    <property type="project" value="UniProtKB-KW"/>
</dbReference>
<evidence type="ECO:0000256" key="1">
    <source>
        <dbReference type="ARBA" id="ARBA00022490"/>
    </source>
</evidence>
<comment type="subunit">
    <text evidence="4">Interacts with translational regulator CsrA and flagellin(s).</text>
</comment>
<evidence type="ECO:0000256" key="2">
    <source>
        <dbReference type="ARBA" id="ARBA00022795"/>
    </source>
</evidence>
<reference evidence="5 6" key="1">
    <citation type="submission" date="2019-07" db="EMBL/GenBank/DDBJ databases">
        <authorList>
            <person name="Kim J."/>
        </authorList>
    </citation>
    <scope>NUCLEOTIDE SEQUENCE [LARGE SCALE GENOMIC DNA]</scope>
    <source>
        <strain evidence="5 6">N4</strain>
    </source>
</reference>
<dbReference type="Gene3D" id="2.30.290.10">
    <property type="entry name" value="BH3618-like"/>
    <property type="match status" value="1"/>
</dbReference>
<comment type="function">
    <text evidence="4">Acts as an anti-CsrA protein, binds CsrA and prevents it from repressing translation of its target genes, one of which is flagellin. Binds to flagellin and participates in the assembly of the flagellum.</text>
</comment>
<keyword evidence="4" id="KW-0143">Chaperone</keyword>